<accession>A0A2U3QIH1</accession>
<dbReference type="OrthoDB" id="5398286at2"/>
<evidence type="ECO:0000256" key="2">
    <source>
        <dbReference type="ARBA" id="ARBA00022475"/>
    </source>
</evidence>
<evidence type="ECO:0000256" key="1">
    <source>
        <dbReference type="ARBA" id="ARBA00004377"/>
    </source>
</evidence>
<dbReference type="GO" id="GO:0005886">
    <property type="term" value="C:plasma membrane"/>
    <property type="evidence" value="ECO:0007669"/>
    <property type="project" value="UniProtKB-SubCell"/>
</dbReference>
<dbReference type="InterPro" id="IPR045584">
    <property type="entry name" value="Pilin-like"/>
</dbReference>
<sequence length="256" mass="28568">MKSLRAYLIIKRLIISRLIIVFQPDVLRSSCRKFLIRHPVTSKANNWIPAQHTAGMTEHENCAQGGFTLIELLIATALLSIILSAIYGAFFLSHKAMAGLDESLVKLQECRTALDVMGREAESLLYRPGNSYSLVKIEDKDFYGKSASRLTFTAFSPLSPGISLISYYVEEKDGGLTLFKKMDNVYRTVTAKGTELIEGIESFTVEVKDGDKWVRTWNTAETGRPPAEVRITIVSRIKDKPVSFFDTVRPKIGGAI</sequence>
<feature type="transmembrane region" description="Helical" evidence="8">
    <location>
        <begin position="72"/>
        <end position="92"/>
    </location>
</feature>
<evidence type="ECO:0000256" key="4">
    <source>
        <dbReference type="ARBA" id="ARBA00022519"/>
    </source>
</evidence>
<dbReference type="NCBIfam" id="TIGR02532">
    <property type="entry name" value="IV_pilin_GFxxxE"/>
    <property type="match status" value="1"/>
</dbReference>
<evidence type="ECO:0000313" key="9">
    <source>
        <dbReference type="EMBL" id="SPQ01165.1"/>
    </source>
</evidence>
<proteinExistence type="predicted"/>
<keyword evidence="6 8" id="KW-1133">Transmembrane helix</keyword>
<dbReference type="Pfam" id="PF07963">
    <property type="entry name" value="N_methyl"/>
    <property type="match status" value="1"/>
</dbReference>
<dbReference type="Proteomes" id="UP000245125">
    <property type="component" value="Unassembled WGS sequence"/>
</dbReference>
<dbReference type="SUPFAM" id="SSF54523">
    <property type="entry name" value="Pili subunits"/>
    <property type="match status" value="1"/>
</dbReference>
<dbReference type="PANTHER" id="PTHR39583">
    <property type="entry name" value="TYPE II SECRETION SYSTEM PROTEIN J-RELATED"/>
    <property type="match status" value="1"/>
</dbReference>
<dbReference type="AlphaFoldDB" id="A0A2U3QIH1"/>
<dbReference type="PROSITE" id="PS00409">
    <property type="entry name" value="PROKAR_NTER_METHYL"/>
    <property type="match status" value="1"/>
</dbReference>
<reference evidence="10" key="1">
    <citation type="submission" date="2018-03" db="EMBL/GenBank/DDBJ databases">
        <authorList>
            <person name="Zecchin S."/>
        </authorList>
    </citation>
    <scope>NUCLEOTIDE SEQUENCE [LARGE SCALE GENOMIC DNA]</scope>
</reference>
<evidence type="ECO:0008006" key="11">
    <source>
        <dbReference type="Google" id="ProtNLM"/>
    </source>
</evidence>
<dbReference type="EMBL" id="OUUY01000092">
    <property type="protein sequence ID" value="SPQ01165.1"/>
    <property type="molecule type" value="Genomic_DNA"/>
</dbReference>
<evidence type="ECO:0000256" key="8">
    <source>
        <dbReference type="SAM" id="Phobius"/>
    </source>
</evidence>
<evidence type="ECO:0000256" key="7">
    <source>
        <dbReference type="ARBA" id="ARBA00023136"/>
    </source>
</evidence>
<dbReference type="PANTHER" id="PTHR39583:SF2">
    <property type="entry name" value="TYPE II SECRETION SYSTEM PROTEIN J"/>
    <property type="match status" value="1"/>
</dbReference>
<dbReference type="InterPro" id="IPR012902">
    <property type="entry name" value="N_methyl_site"/>
</dbReference>
<organism evidence="9 10">
    <name type="scientific">Candidatus Sulfobium mesophilum</name>
    <dbReference type="NCBI Taxonomy" id="2016548"/>
    <lineage>
        <taxon>Bacteria</taxon>
        <taxon>Pseudomonadati</taxon>
        <taxon>Nitrospirota</taxon>
        <taxon>Nitrospiria</taxon>
        <taxon>Nitrospirales</taxon>
        <taxon>Nitrospiraceae</taxon>
        <taxon>Candidatus Sulfobium</taxon>
    </lineage>
</organism>
<keyword evidence="5 8" id="KW-0812">Transmembrane</keyword>
<dbReference type="InterPro" id="IPR051621">
    <property type="entry name" value="T2SS_protein_J"/>
</dbReference>
<keyword evidence="10" id="KW-1185">Reference proteome</keyword>
<keyword evidence="3" id="KW-0488">Methylation</keyword>
<keyword evidence="2" id="KW-1003">Cell membrane</keyword>
<evidence type="ECO:0000256" key="5">
    <source>
        <dbReference type="ARBA" id="ARBA00022692"/>
    </source>
</evidence>
<keyword evidence="7 8" id="KW-0472">Membrane</keyword>
<evidence type="ECO:0000256" key="3">
    <source>
        <dbReference type="ARBA" id="ARBA00022481"/>
    </source>
</evidence>
<name>A0A2U3QIH1_9BACT</name>
<gene>
    <name evidence="9" type="ORF">NBG4_450012</name>
</gene>
<keyword evidence="4" id="KW-0997">Cell inner membrane</keyword>
<comment type="subcellular location">
    <subcellularLocation>
        <location evidence="1">Cell inner membrane</location>
        <topology evidence="1">Single-pass membrane protein</topology>
    </subcellularLocation>
</comment>
<evidence type="ECO:0000313" key="10">
    <source>
        <dbReference type="Proteomes" id="UP000245125"/>
    </source>
</evidence>
<protein>
    <recommendedName>
        <fullName evidence="11">Type II secretion system protein J</fullName>
    </recommendedName>
</protein>
<evidence type="ECO:0000256" key="6">
    <source>
        <dbReference type="ARBA" id="ARBA00022989"/>
    </source>
</evidence>